<sequence>MTDIHELLSRLESLETQLAFQEDTIESLNQLVTKQNNELKTMSERMRWLGRKLNQLQNNESGPDADPSQEPPPPHY</sequence>
<comment type="caution">
    <text evidence="3">The sequence shown here is derived from an EMBL/GenBank/DDBJ whole genome shotgun (WGS) entry which is preliminary data.</text>
</comment>
<evidence type="ECO:0000313" key="4">
    <source>
        <dbReference type="Proteomes" id="UP000286680"/>
    </source>
</evidence>
<reference evidence="4" key="1">
    <citation type="journal article" date="2018" name="Front. Microbiol.">
        <title>Genome-Based Analysis Reveals the Taxonomy and Diversity of the Family Idiomarinaceae.</title>
        <authorList>
            <person name="Liu Y."/>
            <person name="Lai Q."/>
            <person name="Shao Z."/>
        </authorList>
    </citation>
    <scope>NUCLEOTIDE SEQUENCE [LARGE SCALE GENOMIC DNA]</scope>
    <source>
        <strain evidence="4">SN-14</strain>
    </source>
</reference>
<dbReference type="EMBL" id="PIPS01000004">
    <property type="protein sequence ID" value="RUO40199.1"/>
    <property type="molecule type" value="Genomic_DNA"/>
</dbReference>
<dbReference type="Proteomes" id="UP000286680">
    <property type="component" value="Unassembled WGS sequence"/>
</dbReference>
<evidence type="ECO:0000256" key="2">
    <source>
        <dbReference type="SAM" id="MobiDB-lite"/>
    </source>
</evidence>
<name>A0AA94JC89_9GAMM</name>
<dbReference type="AlphaFoldDB" id="A0AA94JC89"/>
<gene>
    <name evidence="1" type="primary">slyX</name>
    <name evidence="3" type="ORF">CWE23_11330</name>
</gene>
<comment type="similarity">
    <text evidence="1">Belongs to the SlyX family.</text>
</comment>
<accession>A0AA94JC89</accession>
<dbReference type="PANTHER" id="PTHR36508:SF1">
    <property type="entry name" value="PROTEIN SLYX"/>
    <property type="match status" value="1"/>
</dbReference>
<evidence type="ECO:0000256" key="1">
    <source>
        <dbReference type="HAMAP-Rule" id="MF_00715"/>
    </source>
</evidence>
<dbReference type="RefSeq" id="WP_105307371.1">
    <property type="nucleotide sequence ID" value="NZ_PIPS01000004.1"/>
</dbReference>
<organism evidence="3 4">
    <name type="scientific">Idiomarina aquatica</name>
    <dbReference type="NCBI Taxonomy" id="1327752"/>
    <lineage>
        <taxon>Bacteria</taxon>
        <taxon>Pseudomonadati</taxon>
        <taxon>Pseudomonadota</taxon>
        <taxon>Gammaproteobacteria</taxon>
        <taxon>Alteromonadales</taxon>
        <taxon>Idiomarinaceae</taxon>
        <taxon>Idiomarina</taxon>
    </lineage>
</organism>
<protein>
    <recommendedName>
        <fullName evidence="1">Protein SlyX homolog</fullName>
    </recommendedName>
</protein>
<keyword evidence="4" id="KW-1185">Reference proteome</keyword>
<dbReference type="HAMAP" id="MF_00715">
    <property type="entry name" value="SlyX"/>
    <property type="match status" value="1"/>
</dbReference>
<dbReference type="InterPro" id="IPR007236">
    <property type="entry name" value="SlyX"/>
</dbReference>
<feature type="region of interest" description="Disordered" evidence="2">
    <location>
        <begin position="54"/>
        <end position="76"/>
    </location>
</feature>
<dbReference type="Gene3D" id="1.20.5.300">
    <property type="match status" value="1"/>
</dbReference>
<dbReference type="PANTHER" id="PTHR36508">
    <property type="entry name" value="PROTEIN SLYX"/>
    <property type="match status" value="1"/>
</dbReference>
<proteinExistence type="inferred from homology"/>
<evidence type="ECO:0000313" key="3">
    <source>
        <dbReference type="EMBL" id="RUO40199.1"/>
    </source>
</evidence>
<dbReference type="Pfam" id="PF04102">
    <property type="entry name" value="SlyX"/>
    <property type="match status" value="1"/>
</dbReference>